<name>A0ACC3NJ20_9PEZI</name>
<accession>A0ACC3NJ20</accession>
<sequence>MPFRWQPVFREQVSLLTTTPIMISRLLYGALALLAIDGIIELGFISSMVRWLHVRAGGSFAVNDSNGGEFSLHGKPLHELADQGHAANGAAGTAFIVIGFGGCIVLFLRHRQLKRTGLVNGFTAFLYNLWLTMTVLSAIFSLASLIYVFTLTYQHDHQDINTSVASHLNNKPYPNQVPYPLLTWTPQNWFAAVLRLPLVDDSDRSDIQTYLRIMHGWQWNLIPMTVLGFVVMGLAMVDRMKQRQASIEADGASRLEAAQRQKAGSPFS</sequence>
<dbReference type="EMBL" id="JAUTXU010000035">
    <property type="protein sequence ID" value="KAK3717836.1"/>
    <property type="molecule type" value="Genomic_DNA"/>
</dbReference>
<reference evidence="1" key="1">
    <citation type="submission" date="2023-07" db="EMBL/GenBank/DDBJ databases">
        <title>Black Yeasts Isolated from many extreme environments.</title>
        <authorList>
            <person name="Coleine C."/>
            <person name="Stajich J.E."/>
            <person name="Selbmann L."/>
        </authorList>
    </citation>
    <scope>NUCLEOTIDE SEQUENCE</scope>
    <source>
        <strain evidence="1">CCFEE 5714</strain>
    </source>
</reference>
<protein>
    <submittedName>
        <fullName evidence="1">Uncharacterized protein</fullName>
    </submittedName>
</protein>
<organism evidence="1 2">
    <name type="scientific">Vermiconidia calcicola</name>
    <dbReference type="NCBI Taxonomy" id="1690605"/>
    <lineage>
        <taxon>Eukaryota</taxon>
        <taxon>Fungi</taxon>
        <taxon>Dikarya</taxon>
        <taxon>Ascomycota</taxon>
        <taxon>Pezizomycotina</taxon>
        <taxon>Dothideomycetes</taxon>
        <taxon>Dothideomycetidae</taxon>
        <taxon>Mycosphaerellales</taxon>
        <taxon>Extremaceae</taxon>
        <taxon>Vermiconidia</taxon>
    </lineage>
</organism>
<comment type="caution">
    <text evidence="1">The sequence shown here is derived from an EMBL/GenBank/DDBJ whole genome shotgun (WGS) entry which is preliminary data.</text>
</comment>
<evidence type="ECO:0000313" key="1">
    <source>
        <dbReference type="EMBL" id="KAK3717836.1"/>
    </source>
</evidence>
<dbReference type="Proteomes" id="UP001281147">
    <property type="component" value="Unassembled WGS sequence"/>
</dbReference>
<keyword evidence="2" id="KW-1185">Reference proteome</keyword>
<gene>
    <name evidence="1" type="ORF">LTR37_005607</name>
</gene>
<proteinExistence type="predicted"/>
<evidence type="ECO:0000313" key="2">
    <source>
        <dbReference type="Proteomes" id="UP001281147"/>
    </source>
</evidence>